<keyword evidence="3" id="KW-1185">Reference proteome</keyword>
<feature type="transmembrane region" description="Helical" evidence="1">
    <location>
        <begin position="141"/>
        <end position="160"/>
    </location>
</feature>
<proteinExistence type="predicted"/>
<feature type="transmembrane region" description="Helical" evidence="1">
    <location>
        <begin position="45"/>
        <end position="67"/>
    </location>
</feature>
<evidence type="ECO:0000313" key="3">
    <source>
        <dbReference type="Proteomes" id="UP000481043"/>
    </source>
</evidence>
<gene>
    <name evidence="2" type="ORF">G4D63_18920</name>
</gene>
<reference evidence="2 3" key="1">
    <citation type="submission" date="2020-02" db="EMBL/GenBank/DDBJ databases">
        <title>Bacillus aquiflavi sp. nov., isolated from yellow water of strong flavor Chinese baijiu in Yibin region of China.</title>
        <authorList>
            <person name="Xie J."/>
        </authorList>
    </citation>
    <scope>NUCLEOTIDE SEQUENCE [LARGE SCALE GENOMIC DNA]</scope>
    <source>
        <strain evidence="2 3">SA4</strain>
    </source>
</reference>
<feature type="transmembrane region" description="Helical" evidence="1">
    <location>
        <begin position="79"/>
        <end position="102"/>
    </location>
</feature>
<feature type="transmembrane region" description="Helical" evidence="1">
    <location>
        <begin position="167"/>
        <end position="189"/>
    </location>
</feature>
<keyword evidence="1" id="KW-0472">Membrane</keyword>
<name>A0A6M0QBR8_9BACI</name>
<feature type="transmembrane region" description="Helical" evidence="1">
    <location>
        <begin position="195"/>
        <end position="217"/>
    </location>
</feature>
<dbReference type="AlphaFoldDB" id="A0A6M0QBR8"/>
<evidence type="ECO:0000256" key="1">
    <source>
        <dbReference type="SAM" id="Phobius"/>
    </source>
</evidence>
<comment type="caution">
    <text evidence="2">The sequence shown here is derived from an EMBL/GenBank/DDBJ whole genome shotgun (WGS) entry which is preliminary data.</text>
</comment>
<feature type="transmembrane region" description="Helical" evidence="1">
    <location>
        <begin position="6"/>
        <end position="33"/>
    </location>
</feature>
<accession>A0A6M0QBR8</accession>
<sequence length="221" mass="25507">MEIIQIASIAILLKWFLLGIAIILGLVVVHFYMKVTFENELRKKVFELISNSVFLGFIVWKGSLLLLEPTVVIKSPLSLLYFTGGSNGLLIAIIFSITNFLVKAKTFNHSSLQVWKSGILFIFVVLSGYHILAIFFLENNLLYHLLNAVGTIILLLFGYYRKYLFSLKGIFTIIIIFSFYRMILSFALLEHGGNQFLMFTFEQWFFVGAILISIFYWDRKK</sequence>
<evidence type="ECO:0000313" key="2">
    <source>
        <dbReference type="EMBL" id="NEY73792.1"/>
    </source>
</evidence>
<keyword evidence="1" id="KW-0812">Transmembrane</keyword>
<dbReference type="Proteomes" id="UP000481043">
    <property type="component" value="Unassembled WGS sequence"/>
</dbReference>
<evidence type="ECO:0008006" key="4">
    <source>
        <dbReference type="Google" id="ProtNLM"/>
    </source>
</evidence>
<organism evidence="2 3">
    <name type="scientific">Bacillus mesophilus</name>
    <dbReference type="NCBI Taxonomy" id="1808955"/>
    <lineage>
        <taxon>Bacteria</taxon>
        <taxon>Bacillati</taxon>
        <taxon>Bacillota</taxon>
        <taxon>Bacilli</taxon>
        <taxon>Bacillales</taxon>
        <taxon>Bacillaceae</taxon>
        <taxon>Bacillus</taxon>
    </lineage>
</organism>
<dbReference type="RefSeq" id="WP_163181651.1">
    <property type="nucleotide sequence ID" value="NZ_JAAIWM010000009.1"/>
</dbReference>
<feature type="transmembrane region" description="Helical" evidence="1">
    <location>
        <begin position="114"/>
        <end position="135"/>
    </location>
</feature>
<protein>
    <recommendedName>
        <fullName evidence="4">Prolipoprotein diacylglyceryl transferase</fullName>
    </recommendedName>
</protein>
<keyword evidence="1" id="KW-1133">Transmembrane helix</keyword>
<dbReference type="EMBL" id="JAAIWM010000009">
    <property type="protein sequence ID" value="NEY73792.1"/>
    <property type="molecule type" value="Genomic_DNA"/>
</dbReference>